<protein>
    <submittedName>
        <fullName evidence="2">DUF1653 domain-containing protein</fullName>
    </submittedName>
</protein>
<evidence type="ECO:0000259" key="1">
    <source>
        <dbReference type="Pfam" id="PF07866"/>
    </source>
</evidence>
<gene>
    <name evidence="2" type="ORF">N0K08_02540</name>
</gene>
<dbReference type="RefSeq" id="WP_261498409.1">
    <property type="nucleotide sequence ID" value="NZ_JAODYH010000001.1"/>
</dbReference>
<dbReference type="Proteomes" id="UP001525968">
    <property type="component" value="Unassembled WGS sequence"/>
</dbReference>
<name>A0ABT2PGH6_9BURK</name>
<accession>A0ABT2PGH6</accession>
<dbReference type="EMBL" id="JAODYH010000001">
    <property type="protein sequence ID" value="MCT9809503.1"/>
    <property type="molecule type" value="Genomic_DNA"/>
</dbReference>
<feature type="domain" description="DUF1653" evidence="1">
    <location>
        <begin position="16"/>
        <end position="76"/>
    </location>
</feature>
<reference evidence="2 3" key="1">
    <citation type="submission" date="2022-09" db="EMBL/GenBank/DDBJ databases">
        <title>Draft genome of isolate Be4.</title>
        <authorList>
            <person name="Sanchez-Castro I."/>
            <person name="Martinez-Rodriguez P."/>
            <person name="Descostes M."/>
            <person name="Merroun M."/>
        </authorList>
    </citation>
    <scope>NUCLEOTIDE SEQUENCE [LARGE SCALE GENOMIC DNA]</scope>
    <source>
        <strain evidence="2 3">Be4</strain>
    </source>
</reference>
<comment type="caution">
    <text evidence="2">The sequence shown here is derived from an EMBL/GenBank/DDBJ whole genome shotgun (WGS) entry which is preliminary data.</text>
</comment>
<sequence>MPTDTDLSPLQPTPPGLYRHYKGGLYQVLDMVRHSETLEPMTLYRALYGERGLWVRPAAMFQESVEIDGLRQPRFARLGDYSPEAEQAARQ</sequence>
<evidence type="ECO:0000313" key="2">
    <source>
        <dbReference type="EMBL" id="MCT9809503.1"/>
    </source>
</evidence>
<proteinExistence type="predicted"/>
<organism evidence="2 3">
    <name type="scientific">Acidovorax bellezanensis</name>
    <dbReference type="NCBI Taxonomy" id="2976702"/>
    <lineage>
        <taxon>Bacteria</taxon>
        <taxon>Pseudomonadati</taxon>
        <taxon>Pseudomonadota</taxon>
        <taxon>Betaproteobacteria</taxon>
        <taxon>Burkholderiales</taxon>
        <taxon>Comamonadaceae</taxon>
        <taxon>Acidovorax</taxon>
    </lineage>
</organism>
<dbReference type="InterPro" id="IPR023387">
    <property type="entry name" value="DUF1653-like_dom"/>
</dbReference>
<dbReference type="Gene3D" id="2.30.30.320">
    <property type="entry name" value="DUF1653-like domain"/>
    <property type="match status" value="1"/>
</dbReference>
<keyword evidence="3" id="KW-1185">Reference proteome</keyword>
<dbReference type="Pfam" id="PF07866">
    <property type="entry name" value="DUF1653"/>
    <property type="match status" value="1"/>
</dbReference>
<evidence type="ECO:0000313" key="3">
    <source>
        <dbReference type="Proteomes" id="UP001525968"/>
    </source>
</evidence>
<dbReference type="InterPro" id="IPR037135">
    <property type="entry name" value="DUF1653-like_dom_sf"/>
</dbReference>